<dbReference type="NCBIfam" id="NF047389">
    <property type="entry name" value="ATPase_Sll1717"/>
    <property type="match status" value="1"/>
</dbReference>
<dbReference type="RefSeq" id="WP_174349465.1">
    <property type="nucleotide sequence ID" value="NZ_JAAMQE010000001.1"/>
</dbReference>
<proteinExistence type="predicted"/>
<comment type="caution">
    <text evidence="1">The sequence shown here is derived from an EMBL/GenBank/DDBJ whole genome shotgun (WGS) entry which is preliminary data.</text>
</comment>
<reference evidence="1" key="2">
    <citation type="submission" date="2020-11" db="EMBL/GenBank/DDBJ databases">
        <authorList>
            <consortium name="NCBI Pathogen Detection Project"/>
        </authorList>
    </citation>
    <scope>NUCLEOTIDE SEQUENCE</scope>
    <source>
        <strain evidence="1">YDC697-2</strain>
    </source>
</reference>
<dbReference type="AlphaFoldDB" id="A0A8H9TVS9"/>
<sequence>MKKINQLITPSVDATDYTSPDKKMFFKDSYLATSFSEKACDPNCYYFVGEKGTGKTALAFHIQNDEPKNINAKLLPISDSQYTRFINLKSAGKLSYTDYPIIWRATILYLICKLIIQKRKRWYHKLTYKFHKLEAAITSYDKDAHIPELEYVIEFATSLSEGGKLSANIPEALKIAFESSETNSIKTTQTSIKASLLECEKILKDSLFSLKLNKQIVLFLDGIDAKPSGIDFSEYQKCITGLADAAWSLNKDFFSNMPNSPQKPRVVLLLRPDVFDSLNLHNSNCKLSDNSVVFDWSTSKQGYKNSDLYKMSDKYFISQNNDNSGWERYFQEERPGSKNRSYRRLLRISYQRPRDVFSAIKILIDIYKKDGRGSLNHFSWQDFISPEFTKVYSQYLLGEVKNYANYYISNAQFDVLISFFQLLDGNSNFTEEEFREAFNTFKNRHENEIQETSSITNDYSSFLQFWYDVNVIGYKERVADENNNFYHWSYRERNALNVMPKIKKGCMYMIHPGIAKAIDIGKPTVRE</sequence>
<evidence type="ECO:0000313" key="1">
    <source>
        <dbReference type="EMBL" id="HAT1586138.1"/>
    </source>
</evidence>
<gene>
    <name evidence="1" type="ORF">I8Y00_002486</name>
</gene>
<protein>
    <recommendedName>
        <fullName evidence="2">FunZ protein</fullName>
    </recommendedName>
</protein>
<reference evidence="1" key="1">
    <citation type="journal article" date="2018" name="Genome Biol.">
        <title>SKESA: strategic k-mer extension for scrupulous assemblies.</title>
        <authorList>
            <person name="Souvorov A."/>
            <person name="Agarwala R."/>
            <person name="Lipman D.J."/>
        </authorList>
    </citation>
    <scope>NUCLEOTIDE SEQUENCE</scope>
    <source>
        <strain evidence="1">YDC697-2</strain>
    </source>
</reference>
<accession>A0A8H9TVS9</accession>
<organism evidence="1">
    <name type="scientific">Citrobacter farmeri</name>
    <dbReference type="NCBI Taxonomy" id="67824"/>
    <lineage>
        <taxon>Bacteria</taxon>
        <taxon>Pseudomonadati</taxon>
        <taxon>Pseudomonadota</taxon>
        <taxon>Gammaproteobacteria</taxon>
        <taxon>Enterobacterales</taxon>
        <taxon>Enterobacteriaceae</taxon>
        <taxon>Citrobacter</taxon>
    </lineage>
</organism>
<dbReference type="EMBL" id="DACSDU010000009">
    <property type="protein sequence ID" value="HAT1586138.1"/>
    <property type="molecule type" value="Genomic_DNA"/>
</dbReference>
<dbReference type="InterPro" id="IPR059206">
    <property type="entry name" value="Sll1717-like"/>
</dbReference>
<dbReference type="Proteomes" id="UP000864563">
    <property type="component" value="Unassembled WGS sequence"/>
</dbReference>
<evidence type="ECO:0008006" key="2">
    <source>
        <dbReference type="Google" id="ProtNLM"/>
    </source>
</evidence>
<name>A0A8H9TVS9_9ENTR</name>